<feature type="region of interest" description="Disordered" evidence="13">
    <location>
        <begin position="1001"/>
        <end position="1037"/>
    </location>
</feature>
<dbReference type="Gene3D" id="1.20.1480.20">
    <property type="entry name" value="MAST3 pre-PK domain-like"/>
    <property type="match status" value="1"/>
</dbReference>
<dbReference type="SUPFAM" id="SSF140482">
    <property type="entry name" value="MAST3 pre-PK domain-like"/>
    <property type="match status" value="1"/>
</dbReference>
<dbReference type="Gene3D" id="3.30.200.20">
    <property type="entry name" value="Phosphorylase Kinase, domain 1"/>
    <property type="match status" value="1"/>
</dbReference>
<evidence type="ECO:0000256" key="6">
    <source>
        <dbReference type="ARBA" id="ARBA00022679"/>
    </source>
</evidence>
<comment type="catalytic activity">
    <reaction evidence="11">
        <text>L-threonyl-[protein] + ATP = O-phospho-L-threonyl-[protein] + ADP + H(+)</text>
        <dbReference type="Rhea" id="RHEA:46608"/>
        <dbReference type="Rhea" id="RHEA-COMP:11060"/>
        <dbReference type="Rhea" id="RHEA-COMP:11605"/>
        <dbReference type="ChEBI" id="CHEBI:15378"/>
        <dbReference type="ChEBI" id="CHEBI:30013"/>
        <dbReference type="ChEBI" id="CHEBI:30616"/>
        <dbReference type="ChEBI" id="CHEBI:61977"/>
        <dbReference type="ChEBI" id="CHEBI:456216"/>
        <dbReference type="EC" id="2.7.11.1"/>
    </reaction>
</comment>
<feature type="domain" description="PDZ" evidence="15">
    <location>
        <begin position="903"/>
        <end position="991"/>
    </location>
</feature>
<feature type="domain" description="Protein kinase" evidence="14">
    <location>
        <begin position="331"/>
        <end position="591"/>
    </location>
</feature>
<feature type="compositionally biased region" description="Low complexity" evidence="13">
    <location>
        <begin position="1089"/>
        <end position="1106"/>
    </location>
</feature>
<evidence type="ECO:0000256" key="5">
    <source>
        <dbReference type="ARBA" id="ARBA00022553"/>
    </source>
</evidence>
<dbReference type="PROSITE" id="PS50011">
    <property type="entry name" value="PROTEIN_KINASE_DOM"/>
    <property type="match status" value="1"/>
</dbReference>
<keyword evidence="9" id="KW-0067">ATP-binding</keyword>
<evidence type="ECO:0000256" key="13">
    <source>
        <dbReference type="SAM" id="MobiDB-lite"/>
    </source>
</evidence>
<feature type="compositionally biased region" description="Basic residues" evidence="13">
    <location>
        <begin position="1003"/>
        <end position="1016"/>
    </location>
</feature>
<dbReference type="GO" id="GO:0004674">
    <property type="term" value="F:protein serine/threonine kinase activity"/>
    <property type="evidence" value="ECO:0007669"/>
    <property type="project" value="UniProtKB-KW"/>
</dbReference>
<feature type="region of interest" description="Disordered" evidence="13">
    <location>
        <begin position="1577"/>
        <end position="1634"/>
    </location>
</feature>
<dbReference type="Pfam" id="PF00069">
    <property type="entry name" value="Pkinase"/>
    <property type="match status" value="1"/>
</dbReference>
<dbReference type="GeneTree" id="ENSGT00940000157700"/>
<dbReference type="InterPro" id="IPR011009">
    <property type="entry name" value="Kinase-like_dom_sf"/>
</dbReference>
<dbReference type="SUPFAM" id="SSF50156">
    <property type="entry name" value="PDZ domain-like"/>
    <property type="match status" value="1"/>
</dbReference>
<feature type="compositionally biased region" description="Low complexity" evidence="13">
    <location>
        <begin position="1417"/>
        <end position="1436"/>
    </location>
</feature>
<feature type="compositionally biased region" description="Low complexity" evidence="13">
    <location>
        <begin position="156"/>
        <end position="165"/>
    </location>
</feature>
<dbReference type="Gene3D" id="1.10.510.10">
    <property type="entry name" value="Transferase(Phosphotransferase) domain 1"/>
    <property type="match status" value="1"/>
</dbReference>
<evidence type="ECO:0000256" key="1">
    <source>
        <dbReference type="ARBA" id="ARBA00001946"/>
    </source>
</evidence>
<evidence type="ECO:0000313" key="18">
    <source>
        <dbReference type="Proteomes" id="UP000261560"/>
    </source>
</evidence>
<dbReference type="Proteomes" id="UP000261560">
    <property type="component" value="Unplaced"/>
</dbReference>
<dbReference type="InterPro" id="IPR050236">
    <property type="entry name" value="Ser_Thr_kinase_AGC"/>
</dbReference>
<dbReference type="GO" id="GO:0005524">
    <property type="term" value="F:ATP binding"/>
    <property type="evidence" value="ECO:0007669"/>
    <property type="project" value="UniProtKB-KW"/>
</dbReference>
<dbReference type="InterPro" id="IPR023142">
    <property type="entry name" value="MAST_pre-PK_dom_sf"/>
</dbReference>
<evidence type="ECO:0000256" key="3">
    <source>
        <dbReference type="ARBA" id="ARBA00012513"/>
    </source>
</evidence>
<comment type="similarity">
    <text evidence="2">Belongs to the protein kinase superfamily. AGC Ser/Thr protein kinase family.</text>
</comment>
<evidence type="ECO:0000256" key="8">
    <source>
        <dbReference type="ARBA" id="ARBA00022777"/>
    </source>
</evidence>
<dbReference type="FunFam" id="1.10.510.10:FF:000024">
    <property type="entry name" value="Probable serine/threonine-protein kinase cot-1"/>
    <property type="match status" value="1"/>
</dbReference>
<dbReference type="EC" id="2.7.11.1" evidence="3"/>
<keyword evidence="8" id="KW-0418">Kinase</keyword>
<feature type="region of interest" description="Disordered" evidence="13">
    <location>
        <begin position="1276"/>
        <end position="1476"/>
    </location>
</feature>
<keyword evidence="10" id="KW-0460">Magnesium</keyword>
<dbReference type="CDD" id="cd23073">
    <property type="entry name" value="PDZ_MAST1"/>
    <property type="match status" value="1"/>
</dbReference>
<dbReference type="SUPFAM" id="SSF56112">
    <property type="entry name" value="Protein kinase-like (PK-like)"/>
    <property type="match status" value="1"/>
</dbReference>
<organism evidence="17 18">
    <name type="scientific">Oryzias melastigma</name>
    <name type="common">Marine medaka</name>
    <dbReference type="NCBI Taxonomy" id="30732"/>
    <lineage>
        <taxon>Eukaryota</taxon>
        <taxon>Metazoa</taxon>
        <taxon>Chordata</taxon>
        <taxon>Craniata</taxon>
        <taxon>Vertebrata</taxon>
        <taxon>Euteleostomi</taxon>
        <taxon>Actinopterygii</taxon>
        <taxon>Neopterygii</taxon>
        <taxon>Teleostei</taxon>
        <taxon>Neoteleostei</taxon>
        <taxon>Acanthomorphata</taxon>
        <taxon>Ovalentaria</taxon>
        <taxon>Atherinomorphae</taxon>
        <taxon>Beloniformes</taxon>
        <taxon>Adrianichthyidae</taxon>
        <taxon>Oryziinae</taxon>
        <taxon>Oryzias</taxon>
    </lineage>
</organism>
<keyword evidence="4" id="KW-0723">Serine/threonine-protein kinase</keyword>
<accession>A0A3B3DNP1</accession>
<dbReference type="InterPro" id="IPR036034">
    <property type="entry name" value="PDZ_sf"/>
</dbReference>
<feature type="region of interest" description="Disordered" evidence="13">
    <location>
        <begin position="1134"/>
        <end position="1193"/>
    </location>
</feature>
<dbReference type="STRING" id="30732.ENSOMEP00000031556"/>
<feature type="region of interest" description="Disordered" evidence="13">
    <location>
        <begin position="866"/>
        <end position="891"/>
    </location>
</feature>
<keyword evidence="18" id="KW-1185">Reference proteome</keyword>
<dbReference type="InterPro" id="IPR001478">
    <property type="entry name" value="PDZ"/>
</dbReference>
<keyword evidence="6" id="KW-0808">Transferase</keyword>
<comment type="cofactor">
    <cofactor evidence="1">
        <name>Mg(2+)</name>
        <dbReference type="ChEBI" id="CHEBI:18420"/>
    </cofactor>
</comment>
<feature type="compositionally biased region" description="Basic and acidic residues" evidence="13">
    <location>
        <begin position="1295"/>
        <end position="1314"/>
    </location>
</feature>
<feature type="region of interest" description="Disordered" evidence="13">
    <location>
        <begin position="669"/>
        <end position="694"/>
    </location>
</feature>
<dbReference type="SMART" id="SM00228">
    <property type="entry name" value="PDZ"/>
    <property type="match status" value="1"/>
</dbReference>
<feature type="compositionally biased region" description="Low complexity" evidence="13">
    <location>
        <begin position="1052"/>
        <end position="1067"/>
    </location>
</feature>
<keyword evidence="7" id="KW-0547">Nucleotide-binding</keyword>
<evidence type="ECO:0000256" key="4">
    <source>
        <dbReference type="ARBA" id="ARBA00022527"/>
    </source>
</evidence>
<feature type="compositionally biased region" description="Basic and acidic residues" evidence="13">
    <location>
        <begin position="683"/>
        <end position="694"/>
    </location>
</feature>
<feature type="compositionally biased region" description="Polar residues" evidence="13">
    <location>
        <begin position="1160"/>
        <end position="1169"/>
    </location>
</feature>
<dbReference type="PROSITE" id="PS51285">
    <property type="entry name" value="AGC_KINASE_CTER"/>
    <property type="match status" value="1"/>
</dbReference>
<feature type="region of interest" description="Disordered" evidence="13">
    <location>
        <begin position="135"/>
        <end position="165"/>
    </location>
</feature>
<dbReference type="PANTHER" id="PTHR24356:SF150">
    <property type="entry name" value="MICROTUBULE-ASSOCIATED SERINE_THREONINE-PROTEIN KINASE 1"/>
    <property type="match status" value="1"/>
</dbReference>
<dbReference type="GO" id="GO:0000287">
    <property type="term" value="F:magnesium ion binding"/>
    <property type="evidence" value="ECO:0007669"/>
    <property type="project" value="InterPro"/>
</dbReference>
<dbReference type="Gene3D" id="2.30.42.10">
    <property type="match status" value="1"/>
</dbReference>
<dbReference type="Pfam" id="PF08926">
    <property type="entry name" value="DUF1908"/>
    <property type="match status" value="1"/>
</dbReference>
<dbReference type="Ensembl" id="ENSOMET00000022964.1">
    <property type="protein sequence ID" value="ENSOMEP00000031556.1"/>
    <property type="gene ID" value="ENSOMEG00000000412.1"/>
</dbReference>
<dbReference type="PANTHER" id="PTHR24356">
    <property type="entry name" value="SERINE/THREONINE-PROTEIN KINASE"/>
    <property type="match status" value="1"/>
</dbReference>
<feature type="compositionally biased region" description="Polar residues" evidence="13">
    <location>
        <begin position="1336"/>
        <end position="1359"/>
    </location>
</feature>
<feature type="compositionally biased region" description="Polar residues" evidence="13">
    <location>
        <begin position="1382"/>
        <end position="1396"/>
    </location>
</feature>
<dbReference type="InterPro" id="IPR000961">
    <property type="entry name" value="AGC-kinase_C"/>
</dbReference>
<reference evidence="17" key="2">
    <citation type="submission" date="2025-09" db="UniProtKB">
        <authorList>
            <consortium name="Ensembl"/>
        </authorList>
    </citation>
    <scope>IDENTIFICATION</scope>
</reference>
<dbReference type="InterPro" id="IPR000719">
    <property type="entry name" value="Prot_kinase_dom"/>
</dbReference>
<dbReference type="SMART" id="SM00220">
    <property type="entry name" value="S_TKc"/>
    <property type="match status" value="1"/>
</dbReference>
<dbReference type="FunFam" id="1.20.1480.20:FF:000001">
    <property type="entry name" value="microtubule-associated serine/threonine-protein kinase 4 isoform X1"/>
    <property type="match status" value="1"/>
</dbReference>
<dbReference type="PROSITE" id="PS50106">
    <property type="entry name" value="PDZ"/>
    <property type="match status" value="1"/>
</dbReference>
<protein>
    <recommendedName>
        <fullName evidence="3">non-specific serine/threonine protein kinase</fullName>
        <ecNumber evidence="3">2.7.11.1</ecNumber>
    </recommendedName>
</protein>
<reference evidence="17" key="1">
    <citation type="submission" date="2025-08" db="UniProtKB">
        <authorList>
            <consortium name="Ensembl"/>
        </authorList>
    </citation>
    <scope>IDENTIFICATION</scope>
</reference>
<feature type="region of interest" description="Disordered" evidence="13">
    <location>
        <begin position="1052"/>
        <end position="1117"/>
    </location>
</feature>
<feature type="compositionally biased region" description="Low complexity" evidence="13">
    <location>
        <begin position="93"/>
        <end position="110"/>
    </location>
</feature>
<feature type="compositionally biased region" description="Low complexity" evidence="13">
    <location>
        <begin position="876"/>
        <end position="891"/>
    </location>
</feature>
<feature type="region of interest" description="Disordered" evidence="13">
    <location>
        <begin position="38"/>
        <end position="118"/>
    </location>
</feature>
<keyword evidence="5" id="KW-0597">Phosphoprotein</keyword>
<feature type="region of interest" description="Disordered" evidence="13">
    <location>
        <begin position="1522"/>
        <end position="1541"/>
    </location>
</feature>
<sequence length="1634" mass="178529">SADLLLMAVSLFSWSNTPDLKVFKVLCRTSNRKSLILTSTSPTLPRPHSPLPGHIGNSPLDSPRNFSPSGPAHFSFASSRRADGRRWSLASLPSSGYGTNTPSSTSSSSSQERLHQLPSQPTMDELHFLSKHFGSTESITDDDGGRRSPHVRPRSRSLSPGRSPSCYDNEIVMMNHVYKERFPKAKAQMEERLAEFTQNYSPESVLPLADGVLSFIHHQIAEMSRDCLAKSREGLITSVYFCELQENLERLLHDAHERSESSELTFIIEIVKKLFIITSRPARLLECLEFNPEEFYHLLEAAEDHAKEGQLMKADIPRYIISQLGLTRDPLEVLLDFSSSVFLFSSAVYLVRHRETRQRFAMKKINKQNLILRNQIQQAFVERDILTFAENPFVVSMFCSFETRRHLCMVMEYVEGAKHLPPQMKNKSAFGFAVMEIMVVDGCLHSLLITSMGHIKLTDFGLSKMGLMSLTTNLYEGHIEKDAREFLDKQVCGTPEYIAPEVILRQGYGKPVDWWAMGIILYEFLVGLVPFFGDTPEELFGQVITDDIVWPEGDDVLPADAQALISALLQTNPLLRLGTGGAFEVKQHPFFSELDWNSLLRQKAEFIPHLESEEDTSYFDTRSDRYQHINTYDEDDTNDDEPVEIRQFSSCSPRFSKVYSSMEHLSQLEQKATTSVSRREHKGAREDKMTKRESLGSFGMRDKSWRTGSPEMKRLSCSESLHMEGDASPPLGARRRFSALMDTHRFASPLEGDSDVHSRQNAMRIRGTSLDGTMVPSPSLLEQRASPKEINGAGTHSAASRDVMTPLYDSLGPRAANDLVLRRARHQHLSSDGEKRNSRSGNKVIKSASATTLSVIIPSVEQHGGFSPLASPMSPRSFTSNPSSRDSSPSRDFFPAVSVLRSPITIHRSGKKYGFTLRAIRVYIGDSDVYSVHHIVWHVEDGGPAQEAGLCAGDLITHVNGEPVHGLVHTEVVELILKSGNKVTVTTTPFENTSIKVGPARKASYKCKMARRNKRAMGKEGQDSKKRSSLFRKITKQSNLLHTSRSLSSLNRSLSSSESLPGSPTHSLSARSPTQGYRSNPEPPYLGASSQSSSPASSTPNSPSPSQHMRPSSLHGLSPKLHRQYRSARCKSAGNIPLSPLAHTPSPTQSSPPPLPGHTIGSSNTTQSFPVKLHSSPPVVRPRPKSAEPPRSPLLKRVQSAEKLGSPLTQSSSTGGLGGLLRKHSLEVQHSEYRKDAFLCELGLQSLLETEGENLPPNAPPLTSSFNAPETGVLKPVRRLGRQESPLSRETLLAGRDREERERGREREKERDTGAGKAQAGGAELQSPLTRKSLGSERSFNPQSSRVSSEAVTPSSPFKTTGGLGGQNGPEKISLSKADIPQQESKTARSLSNSKNLPEELLGDKLGPKQDGDVKSRSSLVAAALSKSSPAPDKSAGISSAGTAAHLSMNKTFKASGTGDSSDTRTSELGSKSPKLSARVLAPVVPSHGQPLSLSKVRQGLGSVNCYRGTLDWEDKCRLEVVEEHSPSPSPSPTAVTPSLCGPSLCKSRPVSPGEKTSFVSQLTTVAKNVLGPIKLGSQEGAKSKEQQTLEKQGGVAGKSDTPSGGRGAAGAAATTQNPAGSPLEKTAASSSKM</sequence>
<dbReference type="OMA" id="TNLYEGF"/>
<name>A0A3B3DNP1_ORYME</name>
<evidence type="ECO:0000256" key="10">
    <source>
        <dbReference type="ARBA" id="ARBA00022842"/>
    </source>
</evidence>
<evidence type="ECO:0000256" key="9">
    <source>
        <dbReference type="ARBA" id="ARBA00022840"/>
    </source>
</evidence>
<dbReference type="Pfam" id="PF00595">
    <property type="entry name" value="PDZ"/>
    <property type="match status" value="1"/>
</dbReference>
<proteinExistence type="inferred from homology"/>
<feature type="domain" description="AGC-kinase C-terminal" evidence="16">
    <location>
        <begin position="592"/>
        <end position="660"/>
    </location>
</feature>
<dbReference type="PaxDb" id="30732-ENSOMEP00000031556"/>
<evidence type="ECO:0000259" key="15">
    <source>
        <dbReference type="PROSITE" id="PS50106"/>
    </source>
</evidence>
<dbReference type="FunFam" id="3.30.200.20:FF:000012">
    <property type="entry name" value="microtubule-associated serine/threonine-protein kinase 2 isoform X1"/>
    <property type="match status" value="1"/>
</dbReference>
<evidence type="ECO:0000256" key="12">
    <source>
        <dbReference type="ARBA" id="ARBA00048679"/>
    </source>
</evidence>
<dbReference type="FunFam" id="2.30.42.10:FF:000008">
    <property type="entry name" value="microtubule-associated serine/threonine-protein kinase 4 isoform X2"/>
    <property type="match status" value="1"/>
</dbReference>
<evidence type="ECO:0000313" key="17">
    <source>
        <dbReference type="Ensembl" id="ENSOMEP00000031556.1"/>
    </source>
</evidence>
<evidence type="ECO:0000259" key="14">
    <source>
        <dbReference type="PROSITE" id="PS50011"/>
    </source>
</evidence>
<evidence type="ECO:0000256" key="2">
    <source>
        <dbReference type="ARBA" id="ARBA00009903"/>
    </source>
</evidence>
<dbReference type="GO" id="GO:0035556">
    <property type="term" value="P:intracellular signal transduction"/>
    <property type="evidence" value="ECO:0007669"/>
    <property type="project" value="TreeGrafter"/>
</dbReference>
<feature type="compositionally biased region" description="Basic and acidic residues" evidence="13">
    <location>
        <begin position="1017"/>
        <end position="1026"/>
    </location>
</feature>
<comment type="catalytic activity">
    <reaction evidence="12">
        <text>L-seryl-[protein] + ATP = O-phospho-L-seryl-[protein] + ADP + H(+)</text>
        <dbReference type="Rhea" id="RHEA:17989"/>
        <dbReference type="Rhea" id="RHEA-COMP:9863"/>
        <dbReference type="Rhea" id="RHEA-COMP:11604"/>
        <dbReference type="ChEBI" id="CHEBI:15378"/>
        <dbReference type="ChEBI" id="CHEBI:29999"/>
        <dbReference type="ChEBI" id="CHEBI:30616"/>
        <dbReference type="ChEBI" id="CHEBI:83421"/>
        <dbReference type="ChEBI" id="CHEBI:456216"/>
        <dbReference type="EC" id="2.7.11.1"/>
    </reaction>
</comment>
<dbReference type="InterPro" id="IPR015022">
    <property type="entry name" value="MAST_pre-PK_dom"/>
</dbReference>
<feature type="compositionally biased region" description="Basic and acidic residues" evidence="13">
    <location>
        <begin position="1402"/>
        <end position="1416"/>
    </location>
</feature>
<evidence type="ECO:0000259" key="16">
    <source>
        <dbReference type="PROSITE" id="PS51285"/>
    </source>
</evidence>
<feature type="compositionally biased region" description="Polar residues" evidence="13">
    <location>
        <begin position="1068"/>
        <end position="1078"/>
    </location>
</feature>
<dbReference type="GO" id="GO:0007010">
    <property type="term" value="P:cytoskeleton organization"/>
    <property type="evidence" value="ECO:0007669"/>
    <property type="project" value="TreeGrafter"/>
</dbReference>
<evidence type="ECO:0000256" key="7">
    <source>
        <dbReference type="ARBA" id="ARBA00022741"/>
    </source>
</evidence>
<evidence type="ECO:0000256" key="11">
    <source>
        <dbReference type="ARBA" id="ARBA00047899"/>
    </source>
</evidence>